<evidence type="ECO:0000259" key="1">
    <source>
        <dbReference type="Pfam" id="PF04149"/>
    </source>
</evidence>
<keyword evidence="3" id="KW-1185">Reference proteome</keyword>
<dbReference type="Proteomes" id="UP000642748">
    <property type="component" value="Unassembled WGS sequence"/>
</dbReference>
<comment type="caution">
    <text evidence="2">The sequence shown here is derived from an EMBL/GenBank/DDBJ whole genome shotgun (WGS) entry which is preliminary data.</text>
</comment>
<name>A0A8J3QVU0_9ACTN</name>
<feature type="domain" description="DUF397" evidence="1">
    <location>
        <begin position="9"/>
        <end position="58"/>
    </location>
</feature>
<dbReference type="EMBL" id="BONZ01000049">
    <property type="protein sequence ID" value="GIH17027.1"/>
    <property type="molecule type" value="Genomic_DNA"/>
</dbReference>
<evidence type="ECO:0000313" key="3">
    <source>
        <dbReference type="Proteomes" id="UP000642748"/>
    </source>
</evidence>
<evidence type="ECO:0000313" key="2">
    <source>
        <dbReference type="EMBL" id="GIH17027.1"/>
    </source>
</evidence>
<reference evidence="2" key="1">
    <citation type="submission" date="2021-01" db="EMBL/GenBank/DDBJ databases">
        <title>Whole genome shotgun sequence of Rugosimonospora africana NBRC 104875.</title>
        <authorList>
            <person name="Komaki H."/>
            <person name="Tamura T."/>
        </authorList>
    </citation>
    <scope>NUCLEOTIDE SEQUENCE</scope>
    <source>
        <strain evidence="2">NBRC 104875</strain>
    </source>
</reference>
<proteinExistence type="predicted"/>
<sequence>MPVADFHRSWRRSSRCESGSCVEVAITDAAVYVRSPNDPGVELQFSREEWAEFLAAVKEGELTG</sequence>
<dbReference type="Pfam" id="PF04149">
    <property type="entry name" value="DUF397"/>
    <property type="match status" value="1"/>
</dbReference>
<organism evidence="2 3">
    <name type="scientific">Rugosimonospora africana</name>
    <dbReference type="NCBI Taxonomy" id="556532"/>
    <lineage>
        <taxon>Bacteria</taxon>
        <taxon>Bacillati</taxon>
        <taxon>Actinomycetota</taxon>
        <taxon>Actinomycetes</taxon>
        <taxon>Micromonosporales</taxon>
        <taxon>Micromonosporaceae</taxon>
        <taxon>Rugosimonospora</taxon>
    </lineage>
</organism>
<accession>A0A8J3QVU0</accession>
<gene>
    <name evidence="2" type="ORF">Raf01_51990</name>
</gene>
<dbReference type="RefSeq" id="WP_203920580.1">
    <property type="nucleotide sequence ID" value="NZ_BONZ01000049.1"/>
</dbReference>
<dbReference type="AlphaFoldDB" id="A0A8J3QVU0"/>
<dbReference type="InterPro" id="IPR007278">
    <property type="entry name" value="DUF397"/>
</dbReference>
<protein>
    <recommendedName>
        <fullName evidence="1">DUF397 domain-containing protein</fullName>
    </recommendedName>
</protein>